<evidence type="ECO:0000256" key="1">
    <source>
        <dbReference type="ARBA" id="ARBA00004202"/>
    </source>
</evidence>
<accession>A0A0A8X4S7</accession>
<dbReference type="InterPro" id="IPR027417">
    <property type="entry name" value="P-loop_NTPase"/>
</dbReference>
<dbReference type="STRING" id="1321606.SAMD00020551_2194"/>
<dbReference type="InterPro" id="IPR050095">
    <property type="entry name" value="ECF_ABC_transporter_ATP-bd"/>
</dbReference>
<evidence type="ECO:0000313" key="11">
    <source>
        <dbReference type="Proteomes" id="UP000031014"/>
    </source>
</evidence>
<evidence type="ECO:0000259" key="9">
    <source>
        <dbReference type="PROSITE" id="PS50893"/>
    </source>
</evidence>
<dbReference type="NCBIfam" id="NF010167">
    <property type="entry name" value="PRK13648.1"/>
    <property type="match status" value="2"/>
</dbReference>
<sequence length="558" mass="63037">MISQPSHPFFQVSNLTFRFDCDQDPVLKNITFEINENENLLVLGPSGSGKSTLAYCLNNLYPSSVDGIMKGYISYRGRALSSFEPGEVNRKIGLVMQDPDSQFCMLTAEEEVAFVLENIQFPRLKMVERIDYVLDLVDMLPLKHRLIHTLSGGQKQKLAIACALAMEPELLILDEPTANLDPASGFELVQTLKKLKNTHSFSVLVIEHNLDNWLDIVDRCIILNSEGELFFNGPPNICFADFAKELASEGIWLPRTIDAGIKLREAGLLKNSSLPMTINEIIENSKDIRRTIEFLSTNVRKQMVNPSPSIFEVEDISYSKDNQLIIQDISLSLNAGEFIAIAGANGSGKTTFSKCLAGLIPSRGEIKLYGHSLEDWHEEQKWRRLGYVFQNPEHQFITDSVIEEINYSLQAKEKGSQVYKSKEILKTLRMAKQVFSHPFSLSQGQKRRLSVAVMLVNGQEVLIMDEPTFGQDAITSREIIDFAVKAVPETGSIIMITHDMDLIDRYADKVLVLEKGKMIFYEPPGKLWNQTEILARANLRLPFLRELEMHVEGRYAVK</sequence>
<organism evidence="10 11">
    <name type="scientific">Mesobacillus selenatarsenatis (strain DSM 18680 / JCM 14380 / FERM P-15431 / SF-1)</name>
    <dbReference type="NCBI Taxonomy" id="1321606"/>
    <lineage>
        <taxon>Bacteria</taxon>
        <taxon>Bacillati</taxon>
        <taxon>Bacillota</taxon>
        <taxon>Bacilli</taxon>
        <taxon>Bacillales</taxon>
        <taxon>Bacillaceae</taxon>
        <taxon>Mesobacillus</taxon>
    </lineage>
</organism>
<dbReference type="GO" id="GO:0005524">
    <property type="term" value="F:ATP binding"/>
    <property type="evidence" value="ECO:0007669"/>
    <property type="project" value="UniProtKB-KW"/>
</dbReference>
<dbReference type="InterPro" id="IPR003439">
    <property type="entry name" value="ABC_transporter-like_ATP-bd"/>
</dbReference>
<comment type="subcellular location">
    <subcellularLocation>
        <location evidence="1">Cell membrane</location>
        <topology evidence="1">Peripheral membrane protein</topology>
    </subcellularLocation>
</comment>
<dbReference type="PANTHER" id="PTHR43553:SF19">
    <property type="entry name" value="HMP_THIAMINE IMPORT ATP-BINDING PROTEIN YKOD-RELATED"/>
    <property type="match status" value="1"/>
</dbReference>
<dbReference type="Gene3D" id="3.40.50.300">
    <property type="entry name" value="P-loop containing nucleotide triphosphate hydrolases"/>
    <property type="match status" value="2"/>
</dbReference>
<feature type="domain" description="ABC transporter" evidence="9">
    <location>
        <begin position="311"/>
        <end position="540"/>
    </location>
</feature>
<dbReference type="GO" id="GO:0043190">
    <property type="term" value="C:ATP-binding cassette (ABC) transporter complex"/>
    <property type="evidence" value="ECO:0007669"/>
    <property type="project" value="TreeGrafter"/>
</dbReference>
<dbReference type="CDD" id="cd03225">
    <property type="entry name" value="ABC_cobalt_CbiO_domain1"/>
    <property type="match status" value="2"/>
</dbReference>
<dbReference type="Proteomes" id="UP000031014">
    <property type="component" value="Unassembled WGS sequence"/>
</dbReference>
<keyword evidence="4" id="KW-1003">Cell membrane</keyword>
<evidence type="ECO:0000256" key="6">
    <source>
        <dbReference type="ARBA" id="ARBA00022840"/>
    </source>
</evidence>
<proteinExistence type="inferred from homology"/>
<dbReference type="PANTHER" id="PTHR43553">
    <property type="entry name" value="HEAVY METAL TRANSPORTER"/>
    <property type="match status" value="1"/>
</dbReference>
<dbReference type="GO" id="GO:0016887">
    <property type="term" value="F:ATP hydrolysis activity"/>
    <property type="evidence" value="ECO:0007669"/>
    <property type="project" value="InterPro"/>
</dbReference>
<evidence type="ECO:0000256" key="8">
    <source>
        <dbReference type="ARBA" id="ARBA00023136"/>
    </source>
</evidence>
<dbReference type="PROSITE" id="PS50893">
    <property type="entry name" value="ABC_TRANSPORTER_2"/>
    <property type="match status" value="2"/>
</dbReference>
<comment type="caution">
    <text evidence="10">The sequence shown here is derived from an EMBL/GenBank/DDBJ whole genome shotgun (WGS) entry which is preliminary data.</text>
</comment>
<dbReference type="GO" id="GO:0042626">
    <property type="term" value="F:ATPase-coupled transmembrane transporter activity"/>
    <property type="evidence" value="ECO:0007669"/>
    <property type="project" value="TreeGrafter"/>
</dbReference>
<dbReference type="SUPFAM" id="SSF52540">
    <property type="entry name" value="P-loop containing nucleoside triphosphate hydrolases"/>
    <property type="match status" value="2"/>
</dbReference>
<dbReference type="PROSITE" id="PS00211">
    <property type="entry name" value="ABC_TRANSPORTER_1"/>
    <property type="match status" value="2"/>
</dbReference>
<dbReference type="EMBL" id="BASE01000044">
    <property type="protein sequence ID" value="GAM14047.1"/>
    <property type="molecule type" value="Genomic_DNA"/>
</dbReference>
<keyword evidence="3" id="KW-0813">Transport</keyword>
<keyword evidence="8" id="KW-0472">Membrane</keyword>
<keyword evidence="7" id="KW-1278">Translocase</keyword>
<feature type="domain" description="ABC transporter" evidence="9">
    <location>
        <begin position="10"/>
        <end position="251"/>
    </location>
</feature>
<evidence type="ECO:0000256" key="7">
    <source>
        <dbReference type="ARBA" id="ARBA00022967"/>
    </source>
</evidence>
<dbReference type="OrthoDB" id="501320at2"/>
<protein>
    <submittedName>
        <fullName evidence="10">Duplicated ATPase component YkoD of energizing module of thiamin-regulated ECF transporter for hydroxymethylPyrimidine</fullName>
    </submittedName>
</protein>
<gene>
    <name evidence="10" type="ORF">SAMD00020551_2194</name>
</gene>
<evidence type="ECO:0000256" key="3">
    <source>
        <dbReference type="ARBA" id="ARBA00022448"/>
    </source>
</evidence>
<name>A0A0A8X4S7_MESS1</name>
<dbReference type="InterPro" id="IPR003593">
    <property type="entry name" value="AAA+_ATPase"/>
</dbReference>
<comment type="similarity">
    <text evidence="2">Belongs to the ABC transporter superfamily.</text>
</comment>
<reference evidence="10 11" key="1">
    <citation type="submission" date="2013-06" db="EMBL/GenBank/DDBJ databases">
        <title>Whole genome shotgun sequence of Bacillus selenatarsenatis SF-1.</title>
        <authorList>
            <person name="Kuroda M."/>
            <person name="Sei K."/>
            <person name="Yamashita M."/>
            <person name="Ike M."/>
        </authorList>
    </citation>
    <scope>NUCLEOTIDE SEQUENCE [LARGE SCALE GENOMIC DNA]</scope>
    <source>
        <strain evidence="10 11">SF-1</strain>
    </source>
</reference>
<evidence type="ECO:0000256" key="4">
    <source>
        <dbReference type="ARBA" id="ARBA00022475"/>
    </source>
</evidence>
<keyword evidence="6" id="KW-0067">ATP-binding</keyword>
<keyword evidence="5" id="KW-0547">Nucleotide-binding</keyword>
<dbReference type="Pfam" id="PF00005">
    <property type="entry name" value="ABC_tran"/>
    <property type="match status" value="2"/>
</dbReference>
<dbReference type="AlphaFoldDB" id="A0A0A8X4S7"/>
<keyword evidence="11" id="KW-1185">Reference proteome</keyword>
<evidence type="ECO:0000313" key="10">
    <source>
        <dbReference type="EMBL" id="GAM14047.1"/>
    </source>
</evidence>
<evidence type="ECO:0000256" key="5">
    <source>
        <dbReference type="ARBA" id="ARBA00022741"/>
    </source>
</evidence>
<dbReference type="InterPro" id="IPR017871">
    <property type="entry name" value="ABC_transporter-like_CS"/>
</dbReference>
<dbReference type="SMART" id="SM00382">
    <property type="entry name" value="AAA"/>
    <property type="match status" value="2"/>
</dbReference>
<dbReference type="RefSeq" id="WP_041965834.1">
    <property type="nucleotide sequence ID" value="NZ_BASE01000044.1"/>
</dbReference>
<evidence type="ECO:0000256" key="2">
    <source>
        <dbReference type="ARBA" id="ARBA00005417"/>
    </source>
</evidence>
<dbReference type="InterPro" id="IPR015856">
    <property type="entry name" value="ABC_transpr_CbiO/EcfA_su"/>
</dbReference>